<proteinExistence type="predicted"/>
<accession>A0A9D2B2B6</accession>
<dbReference type="Proteomes" id="UP000886829">
    <property type="component" value="Unassembled WGS sequence"/>
</dbReference>
<dbReference type="AlphaFoldDB" id="A0A9D2B2B6"/>
<dbReference type="PROSITE" id="PS51257">
    <property type="entry name" value="PROKAR_LIPOPROTEIN"/>
    <property type="match status" value="1"/>
</dbReference>
<feature type="coiled-coil region" evidence="1">
    <location>
        <begin position="105"/>
        <end position="133"/>
    </location>
</feature>
<evidence type="ECO:0000313" key="2">
    <source>
        <dbReference type="EMBL" id="HIX57849.1"/>
    </source>
</evidence>
<dbReference type="EMBL" id="DXEV01000206">
    <property type="protein sequence ID" value="HIX57849.1"/>
    <property type="molecule type" value="Genomic_DNA"/>
</dbReference>
<comment type="caution">
    <text evidence="2">The sequence shown here is derived from an EMBL/GenBank/DDBJ whole genome shotgun (WGS) entry which is preliminary data.</text>
</comment>
<evidence type="ECO:0000256" key="1">
    <source>
        <dbReference type="SAM" id="Coils"/>
    </source>
</evidence>
<organism evidence="2 3">
    <name type="scientific">Candidatus Anaerobiospirillum pullistercoris</name>
    <dbReference type="NCBI Taxonomy" id="2838452"/>
    <lineage>
        <taxon>Bacteria</taxon>
        <taxon>Pseudomonadati</taxon>
        <taxon>Pseudomonadota</taxon>
        <taxon>Gammaproteobacteria</taxon>
        <taxon>Aeromonadales</taxon>
        <taxon>Succinivibrionaceae</taxon>
        <taxon>Anaerobiospirillum</taxon>
    </lineage>
</organism>
<sequence>MRTVHATLLQHAHNSATTNSLAVSCVMPRQQSVSDLHSTVALTLRGYISKVTHSLISSLATVMRSLPVTLSLLAGFCLTALCGADSAHAYTLAPPQYHSAPQPQYQNEQERLAAEQAAKKKAAEEAHKAAELAALQARTPDPEKELAELNAITTSGEVPLLLYGGNNNSFLGCLNCNFKLRISVWNKQGPYGSVLSTVSIWNQQYEFGNEASPLCPWNPYASTPPVVVDTNGNFYGFFTANTNQQSRFNNNFVATIFRDHNNIASDSSLYYQQLFAEHQESKTIPLELLEALPPPLAPDDMLLAPRQSDFLPDVTATAP</sequence>
<protein>
    <submittedName>
        <fullName evidence="2">Uncharacterized protein</fullName>
    </submittedName>
</protein>
<keyword evidence="1" id="KW-0175">Coiled coil</keyword>
<gene>
    <name evidence="2" type="ORF">H9850_10330</name>
</gene>
<evidence type="ECO:0000313" key="3">
    <source>
        <dbReference type="Proteomes" id="UP000886829"/>
    </source>
</evidence>
<reference evidence="2" key="2">
    <citation type="submission" date="2021-04" db="EMBL/GenBank/DDBJ databases">
        <authorList>
            <person name="Gilroy R."/>
        </authorList>
    </citation>
    <scope>NUCLEOTIDE SEQUENCE</scope>
    <source>
        <strain evidence="2">USASDec5-558</strain>
    </source>
</reference>
<name>A0A9D2B2B6_9GAMM</name>
<reference evidence="2" key="1">
    <citation type="journal article" date="2021" name="PeerJ">
        <title>Extensive microbial diversity within the chicken gut microbiome revealed by metagenomics and culture.</title>
        <authorList>
            <person name="Gilroy R."/>
            <person name="Ravi A."/>
            <person name="Getino M."/>
            <person name="Pursley I."/>
            <person name="Horton D.L."/>
            <person name="Alikhan N.F."/>
            <person name="Baker D."/>
            <person name="Gharbi K."/>
            <person name="Hall N."/>
            <person name="Watson M."/>
            <person name="Adriaenssens E.M."/>
            <person name="Foster-Nyarko E."/>
            <person name="Jarju S."/>
            <person name="Secka A."/>
            <person name="Antonio M."/>
            <person name="Oren A."/>
            <person name="Chaudhuri R.R."/>
            <person name="La Ragione R."/>
            <person name="Hildebrand F."/>
            <person name="Pallen M.J."/>
        </authorList>
    </citation>
    <scope>NUCLEOTIDE SEQUENCE</scope>
    <source>
        <strain evidence="2">USASDec5-558</strain>
    </source>
</reference>